<dbReference type="SUPFAM" id="SSF49503">
    <property type="entry name" value="Cupredoxins"/>
    <property type="match status" value="1"/>
</dbReference>
<proteinExistence type="predicted"/>
<feature type="region of interest" description="Disordered" evidence="3">
    <location>
        <begin position="131"/>
        <end position="206"/>
    </location>
</feature>
<dbReference type="PANTHER" id="PTHR33021">
    <property type="entry name" value="BLUE COPPER PROTEIN"/>
    <property type="match status" value="1"/>
</dbReference>
<feature type="compositionally biased region" description="Pro residues" evidence="3">
    <location>
        <begin position="138"/>
        <end position="176"/>
    </location>
</feature>
<dbReference type="EMBL" id="JAUHHV010000007">
    <property type="protein sequence ID" value="KAK1418475.1"/>
    <property type="molecule type" value="Genomic_DNA"/>
</dbReference>
<accession>A0AAD8K8U0</accession>
<dbReference type="GO" id="GO:0005886">
    <property type="term" value="C:plasma membrane"/>
    <property type="evidence" value="ECO:0007669"/>
    <property type="project" value="TreeGrafter"/>
</dbReference>
<feature type="signal peptide" evidence="4">
    <location>
        <begin position="1"/>
        <end position="26"/>
    </location>
</feature>
<dbReference type="AlphaFoldDB" id="A0AAD8K8U0"/>
<evidence type="ECO:0000259" key="5">
    <source>
        <dbReference type="PROSITE" id="PS51485"/>
    </source>
</evidence>
<dbReference type="InterPro" id="IPR008972">
    <property type="entry name" value="Cupredoxin"/>
</dbReference>
<sequence length="224" mass="23099">MAGFGLNLTVLMTIMVVSMQFHNTIAQTRHVVGDTLGWTIPSNGAAAYTTWASQQTFTVGDTLVFNFNNGLHDVAEVSAAAYDPCTSTNPITLITTGPATLPLTTPGPHYYICTFTSHCQIGQKLAINVSASTTTPPSTTPASPPTTTPPPLTPTTPTSPPTTTPTPPMEPCPPTSAPSSSPLSPPTFTTGNTAPRPPPSSGAPSFAAAVPATFFTIGLALLNF</sequence>
<evidence type="ECO:0000256" key="4">
    <source>
        <dbReference type="SAM" id="SignalP"/>
    </source>
</evidence>
<dbReference type="PRINTS" id="PR01217">
    <property type="entry name" value="PRICHEXTENSN"/>
</dbReference>
<evidence type="ECO:0000256" key="2">
    <source>
        <dbReference type="ARBA" id="ARBA00023180"/>
    </source>
</evidence>
<comment type="caution">
    <text evidence="6">The sequence shown here is derived from an EMBL/GenBank/DDBJ whole genome shotgun (WGS) entry which is preliminary data.</text>
</comment>
<dbReference type="InterPro" id="IPR003245">
    <property type="entry name" value="Phytocyanin_dom"/>
</dbReference>
<keyword evidence="7" id="KW-1185">Reference proteome</keyword>
<dbReference type="PROSITE" id="PS51485">
    <property type="entry name" value="PHYTOCYANIN"/>
    <property type="match status" value="1"/>
</dbReference>
<dbReference type="Proteomes" id="UP001229421">
    <property type="component" value="Unassembled WGS sequence"/>
</dbReference>
<keyword evidence="1" id="KW-1015">Disulfide bond</keyword>
<feature type="domain" description="Phytocyanin" evidence="5">
    <location>
        <begin position="28"/>
        <end position="131"/>
    </location>
</feature>
<dbReference type="FunFam" id="2.60.40.420:FF:000034">
    <property type="entry name" value="Cupredoxin superfamily protein"/>
    <property type="match status" value="1"/>
</dbReference>
<organism evidence="6 7">
    <name type="scientific">Tagetes erecta</name>
    <name type="common">African marigold</name>
    <dbReference type="NCBI Taxonomy" id="13708"/>
    <lineage>
        <taxon>Eukaryota</taxon>
        <taxon>Viridiplantae</taxon>
        <taxon>Streptophyta</taxon>
        <taxon>Embryophyta</taxon>
        <taxon>Tracheophyta</taxon>
        <taxon>Spermatophyta</taxon>
        <taxon>Magnoliopsida</taxon>
        <taxon>eudicotyledons</taxon>
        <taxon>Gunneridae</taxon>
        <taxon>Pentapetalae</taxon>
        <taxon>asterids</taxon>
        <taxon>campanulids</taxon>
        <taxon>Asterales</taxon>
        <taxon>Asteraceae</taxon>
        <taxon>Asteroideae</taxon>
        <taxon>Heliantheae alliance</taxon>
        <taxon>Tageteae</taxon>
        <taxon>Tagetes</taxon>
    </lineage>
</organism>
<evidence type="ECO:0000256" key="3">
    <source>
        <dbReference type="SAM" id="MobiDB-lite"/>
    </source>
</evidence>
<dbReference type="InterPro" id="IPR039391">
    <property type="entry name" value="Phytocyanin-like"/>
</dbReference>
<dbReference type="CDD" id="cd13920">
    <property type="entry name" value="Stellacyanin"/>
    <property type="match status" value="1"/>
</dbReference>
<feature type="chain" id="PRO_5041960753" description="Phytocyanin domain-containing protein" evidence="4">
    <location>
        <begin position="27"/>
        <end position="224"/>
    </location>
</feature>
<dbReference type="Pfam" id="PF02298">
    <property type="entry name" value="Cu_bind_like"/>
    <property type="match status" value="1"/>
</dbReference>
<evidence type="ECO:0000313" key="7">
    <source>
        <dbReference type="Proteomes" id="UP001229421"/>
    </source>
</evidence>
<evidence type="ECO:0000313" key="6">
    <source>
        <dbReference type="EMBL" id="KAK1418475.1"/>
    </source>
</evidence>
<name>A0AAD8K8U0_TARER</name>
<dbReference type="PANTHER" id="PTHR33021:SF496">
    <property type="entry name" value="OS08G0482700 PROTEIN"/>
    <property type="match status" value="1"/>
</dbReference>
<keyword evidence="2" id="KW-0325">Glycoprotein</keyword>
<gene>
    <name evidence="6" type="ORF">QVD17_27620</name>
</gene>
<dbReference type="Gene3D" id="2.60.40.420">
    <property type="entry name" value="Cupredoxins - blue copper proteins"/>
    <property type="match status" value="1"/>
</dbReference>
<dbReference type="GO" id="GO:0009055">
    <property type="term" value="F:electron transfer activity"/>
    <property type="evidence" value="ECO:0007669"/>
    <property type="project" value="InterPro"/>
</dbReference>
<feature type="compositionally biased region" description="Low complexity" evidence="3">
    <location>
        <begin position="177"/>
        <end position="194"/>
    </location>
</feature>
<reference evidence="6" key="1">
    <citation type="journal article" date="2023" name="bioRxiv">
        <title>Improved chromosome-level genome assembly for marigold (Tagetes erecta).</title>
        <authorList>
            <person name="Jiang F."/>
            <person name="Yuan L."/>
            <person name="Wang S."/>
            <person name="Wang H."/>
            <person name="Xu D."/>
            <person name="Wang A."/>
            <person name="Fan W."/>
        </authorList>
    </citation>
    <scope>NUCLEOTIDE SEQUENCE</scope>
    <source>
        <strain evidence="6">WSJ</strain>
        <tissue evidence="6">Leaf</tissue>
    </source>
</reference>
<protein>
    <recommendedName>
        <fullName evidence="5">Phytocyanin domain-containing protein</fullName>
    </recommendedName>
</protein>
<evidence type="ECO:0000256" key="1">
    <source>
        <dbReference type="ARBA" id="ARBA00023157"/>
    </source>
</evidence>
<keyword evidence="4" id="KW-0732">Signal</keyword>